<keyword evidence="7" id="KW-0902">Two-component regulatory system</keyword>
<dbReference type="Pfam" id="PF00672">
    <property type="entry name" value="HAMP"/>
    <property type="match status" value="1"/>
</dbReference>
<dbReference type="SUPFAM" id="SSF158472">
    <property type="entry name" value="HAMP domain-like"/>
    <property type="match status" value="1"/>
</dbReference>
<dbReference type="SMART" id="SM00388">
    <property type="entry name" value="HisKA"/>
    <property type="match status" value="1"/>
</dbReference>
<feature type="transmembrane region" description="Helical" evidence="9">
    <location>
        <begin position="12"/>
        <end position="35"/>
    </location>
</feature>
<evidence type="ECO:0000256" key="2">
    <source>
        <dbReference type="ARBA" id="ARBA00004370"/>
    </source>
</evidence>
<keyword evidence="13" id="KW-1185">Reference proteome</keyword>
<evidence type="ECO:0000259" key="10">
    <source>
        <dbReference type="PROSITE" id="PS50109"/>
    </source>
</evidence>
<dbReference type="CDD" id="cd06225">
    <property type="entry name" value="HAMP"/>
    <property type="match status" value="1"/>
</dbReference>
<dbReference type="GO" id="GO:0009927">
    <property type="term" value="F:histidine phosphotransfer kinase activity"/>
    <property type="evidence" value="ECO:0007669"/>
    <property type="project" value="TreeGrafter"/>
</dbReference>
<proteinExistence type="predicted"/>
<dbReference type="InterPro" id="IPR003594">
    <property type="entry name" value="HATPase_dom"/>
</dbReference>
<feature type="coiled-coil region" evidence="8">
    <location>
        <begin position="229"/>
        <end position="256"/>
    </location>
</feature>
<sequence length="679" mass="76090">MLLFSWSKLPLAAKLTTAMTTAIVITVAGVTALSLHTKKQEFQEELQQRAELLVNTVASVSSNSLEQGNITFLEEVIEDLQKEDIVVSAKIYNQQGKVVIKTESIRPVALNVSQRFFVDRVLDSNNIIFQQKANTLLAGKIIKTNHHRIGVVSIELSTNSVKRKIALVRNRRILIAIIASATGIIIAILISRSIIESLQKITQATERMAEGDMKQPIIIKSQDELGTLANSFNMMSNKLKDTIEKLEDKADHLKQSEVKNNALLNGIPDLMWILDLQGNLIDSKISPEQQYITKELIRKNIKNIFSKTTANLFQIAMEKAKTEERIQIFEYEWFVNNRRRYFEARIAVFGEDQVLAIIRDNTDSKIAQEELKRAKEKAEIANITKSKFLANMSHELRTPLNGILGLCDLLLAEAKESKSIELIADLEQIQKSGTHLLTLIEDILDASKLEGDKVSFCIERFDITTLIAEVKSLVIPMIQKNQNKIIIKDNSDLGLMLSDRKRVKQILFHILSNAAKFTNQGKISLTISRQPRKFLPALIDSRQLSILQPELNTLSQTNVALTTNFTMPAFSDRVVSSSLHTPQKNYDAPHHLASDWIIFTISDTGIGMNEQQIKQIFQPFTQADLGTTKKYAGTGLGLTICKSFCEMMGGNITVDSSVGKGSTFMFWLPAKLVKAPQIS</sequence>
<dbReference type="PROSITE" id="PS50885">
    <property type="entry name" value="HAMP"/>
    <property type="match status" value="1"/>
</dbReference>
<evidence type="ECO:0000256" key="4">
    <source>
        <dbReference type="ARBA" id="ARBA00022553"/>
    </source>
</evidence>
<keyword evidence="8" id="KW-0175">Coiled coil</keyword>
<name>A0A563VWU5_9CYAN</name>
<dbReference type="GO" id="GO:0000155">
    <property type="term" value="F:phosphorelay sensor kinase activity"/>
    <property type="evidence" value="ECO:0007669"/>
    <property type="project" value="InterPro"/>
</dbReference>
<reference evidence="12 13" key="1">
    <citation type="submission" date="2019-01" db="EMBL/GenBank/DDBJ databases">
        <authorList>
            <person name="Brito A."/>
        </authorList>
    </citation>
    <scope>NUCLEOTIDE SEQUENCE [LARGE SCALE GENOMIC DNA]</scope>
    <source>
        <strain evidence="12">1</strain>
    </source>
</reference>
<keyword evidence="9" id="KW-0472">Membrane</keyword>
<dbReference type="SMART" id="SM00387">
    <property type="entry name" value="HATPase_c"/>
    <property type="match status" value="1"/>
</dbReference>
<dbReference type="InterPro" id="IPR003661">
    <property type="entry name" value="HisK_dim/P_dom"/>
</dbReference>
<dbReference type="InterPro" id="IPR036097">
    <property type="entry name" value="HisK_dim/P_sf"/>
</dbReference>
<evidence type="ECO:0000313" key="12">
    <source>
        <dbReference type="EMBL" id="VEP15919.1"/>
    </source>
</evidence>
<keyword evidence="9" id="KW-0812">Transmembrane</keyword>
<evidence type="ECO:0000259" key="11">
    <source>
        <dbReference type="PROSITE" id="PS50885"/>
    </source>
</evidence>
<dbReference type="InterPro" id="IPR005467">
    <property type="entry name" value="His_kinase_dom"/>
</dbReference>
<dbReference type="CDD" id="cd16922">
    <property type="entry name" value="HATPase_EvgS-ArcB-TorS-like"/>
    <property type="match status" value="1"/>
</dbReference>
<dbReference type="Proteomes" id="UP000320055">
    <property type="component" value="Unassembled WGS sequence"/>
</dbReference>
<evidence type="ECO:0000256" key="6">
    <source>
        <dbReference type="ARBA" id="ARBA00022777"/>
    </source>
</evidence>
<protein>
    <recommendedName>
        <fullName evidence="3">histidine kinase</fullName>
        <ecNumber evidence="3">2.7.13.3</ecNumber>
    </recommendedName>
</protein>
<evidence type="ECO:0000256" key="8">
    <source>
        <dbReference type="SAM" id="Coils"/>
    </source>
</evidence>
<dbReference type="PROSITE" id="PS50109">
    <property type="entry name" value="HIS_KIN"/>
    <property type="match status" value="1"/>
</dbReference>
<feature type="domain" description="Histidine kinase" evidence="10">
    <location>
        <begin position="391"/>
        <end position="672"/>
    </location>
</feature>
<dbReference type="PANTHER" id="PTHR43047">
    <property type="entry name" value="TWO-COMPONENT HISTIDINE PROTEIN KINASE"/>
    <property type="match status" value="1"/>
</dbReference>
<dbReference type="CDD" id="cd00082">
    <property type="entry name" value="HisKA"/>
    <property type="match status" value="1"/>
</dbReference>
<organism evidence="12 13">
    <name type="scientific">Hyella patelloides LEGE 07179</name>
    <dbReference type="NCBI Taxonomy" id="945734"/>
    <lineage>
        <taxon>Bacteria</taxon>
        <taxon>Bacillati</taxon>
        <taxon>Cyanobacteriota</taxon>
        <taxon>Cyanophyceae</taxon>
        <taxon>Pleurocapsales</taxon>
        <taxon>Hyellaceae</taxon>
        <taxon>Hyella</taxon>
    </lineage>
</organism>
<keyword evidence="4" id="KW-0597">Phosphoprotein</keyword>
<comment type="catalytic activity">
    <reaction evidence="1">
        <text>ATP + protein L-histidine = ADP + protein N-phospho-L-histidine.</text>
        <dbReference type="EC" id="2.7.13.3"/>
    </reaction>
</comment>
<dbReference type="SUPFAM" id="SSF47384">
    <property type="entry name" value="Homodimeric domain of signal transducing histidine kinase"/>
    <property type="match status" value="1"/>
</dbReference>
<dbReference type="Gene3D" id="3.30.450.20">
    <property type="entry name" value="PAS domain"/>
    <property type="match status" value="1"/>
</dbReference>
<evidence type="ECO:0000256" key="7">
    <source>
        <dbReference type="ARBA" id="ARBA00023012"/>
    </source>
</evidence>
<comment type="subcellular location">
    <subcellularLocation>
        <location evidence="2">Membrane</location>
    </subcellularLocation>
</comment>
<dbReference type="Gene3D" id="1.10.287.130">
    <property type="match status" value="1"/>
</dbReference>
<dbReference type="PRINTS" id="PR00344">
    <property type="entry name" value="BCTRLSENSOR"/>
</dbReference>
<evidence type="ECO:0000256" key="1">
    <source>
        <dbReference type="ARBA" id="ARBA00000085"/>
    </source>
</evidence>
<evidence type="ECO:0000256" key="3">
    <source>
        <dbReference type="ARBA" id="ARBA00012438"/>
    </source>
</evidence>
<dbReference type="OrthoDB" id="510512at2"/>
<evidence type="ECO:0000256" key="9">
    <source>
        <dbReference type="SAM" id="Phobius"/>
    </source>
</evidence>
<dbReference type="RefSeq" id="WP_144874754.1">
    <property type="nucleotide sequence ID" value="NZ_LR214122.1"/>
</dbReference>
<accession>A0A563VWU5</accession>
<dbReference type="EMBL" id="CAACVJ010000319">
    <property type="protein sequence ID" value="VEP15919.1"/>
    <property type="molecule type" value="Genomic_DNA"/>
</dbReference>
<dbReference type="InterPro" id="IPR004358">
    <property type="entry name" value="Sig_transdc_His_kin-like_C"/>
</dbReference>
<dbReference type="SUPFAM" id="SSF55874">
    <property type="entry name" value="ATPase domain of HSP90 chaperone/DNA topoisomerase II/histidine kinase"/>
    <property type="match status" value="1"/>
</dbReference>
<dbReference type="InterPro" id="IPR035965">
    <property type="entry name" value="PAS-like_dom_sf"/>
</dbReference>
<keyword evidence="9" id="KW-1133">Transmembrane helix</keyword>
<dbReference type="InterPro" id="IPR003660">
    <property type="entry name" value="HAMP_dom"/>
</dbReference>
<dbReference type="EC" id="2.7.13.3" evidence="3"/>
<feature type="transmembrane region" description="Helical" evidence="9">
    <location>
        <begin position="173"/>
        <end position="195"/>
    </location>
</feature>
<dbReference type="SMART" id="SM00304">
    <property type="entry name" value="HAMP"/>
    <property type="match status" value="1"/>
</dbReference>
<dbReference type="Pfam" id="PF00512">
    <property type="entry name" value="HisKA"/>
    <property type="match status" value="1"/>
</dbReference>
<dbReference type="SUPFAM" id="SSF55785">
    <property type="entry name" value="PYP-like sensor domain (PAS domain)"/>
    <property type="match status" value="1"/>
</dbReference>
<dbReference type="AlphaFoldDB" id="A0A563VWU5"/>
<feature type="domain" description="HAMP" evidence="11">
    <location>
        <begin position="192"/>
        <end position="244"/>
    </location>
</feature>
<gene>
    <name evidence="12" type="ORF">H1P_3860005</name>
</gene>
<evidence type="ECO:0000313" key="13">
    <source>
        <dbReference type="Proteomes" id="UP000320055"/>
    </source>
</evidence>
<dbReference type="GO" id="GO:0005886">
    <property type="term" value="C:plasma membrane"/>
    <property type="evidence" value="ECO:0007669"/>
    <property type="project" value="TreeGrafter"/>
</dbReference>
<dbReference type="Gene3D" id="6.10.340.10">
    <property type="match status" value="1"/>
</dbReference>
<dbReference type="InterPro" id="IPR036890">
    <property type="entry name" value="HATPase_C_sf"/>
</dbReference>
<dbReference type="Pfam" id="PF02518">
    <property type="entry name" value="HATPase_c"/>
    <property type="match status" value="1"/>
</dbReference>
<dbReference type="Gene3D" id="3.30.565.10">
    <property type="entry name" value="Histidine kinase-like ATPase, C-terminal domain"/>
    <property type="match status" value="1"/>
</dbReference>
<evidence type="ECO:0000256" key="5">
    <source>
        <dbReference type="ARBA" id="ARBA00022679"/>
    </source>
</evidence>
<dbReference type="PANTHER" id="PTHR43047:SF63">
    <property type="entry name" value="HISTIDINE KINASE"/>
    <property type="match status" value="1"/>
</dbReference>
<keyword evidence="5" id="KW-0808">Transferase</keyword>
<keyword evidence="6 12" id="KW-0418">Kinase</keyword>